<gene>
    <name evidence="11 13" type="primary">gatB</name>
    <name evidence="13" type="ORF">IIFEDBNN_00007</name>
</gene>
<dbReference type="InterPro" id="IPR018027">
    <property type="entry name" value="Asn/Gln_amidotransferase"/>
</dbReference>
<reference evidence="13" key="1">
    <citation type="submission" date="2020-06" db="EMBL/GenBank/DDBJ databases">
        <title>Unique genomic features of the anaerobic methanotrophic archaea.</title>
        <authorList>
            <person name="Chadwick G.L."/>
            <person name="Skennerton C.T."/>
            <person name="Laso-Perez R."/>
            <person name="Leu A.O."/>
            <person name="Speth D.R."/>
            <person name="Yu H."/>
            <person name="Morgan-Lang C."/>
            <person name="Hatzenpichler R."/>
            <person name="Goudeau D."/>
            <person name="Malmstrom R."/>
            <person name="Brazelton W.J."/>
            <person name="Woyke T."/>
            <person name="Hallam S.J."/>
            <person name="Tyson G.W."/>
            <person name="Wegener G."/>
            <person name="Boetius A."/>
            <person name="Orphan V."/>
        </authorList>
    </citation>
    <scope>NUCLEOTIDE SEQUENCE</scope>
</reference>
<dbReference type="SUPFAM" id="SSF89095">
    <property type="entry name" value="GatB/YqeY motif"/>
    <property type="match status" value="1"/>
</dbReference>
<evidence type="ECO:0000256" key="5">
    <source>
        <dbReference type="ARBA" id="ARBA00022741"/>
    </source>
</evidence>
<dbReference type="NCBIfam" id="NF004012">
    <property type="entry name" value="PRK05477.1-2"/>
    <property type="match status" value="1"/>
</dbReference>
<dbReference type="AlphaFoldDB" id="A0A7G9Z1T9"/>
<comment type="function">
    <text evidence="8 11">Allows the formation of correctly charged Asn-tRNA(Asn) or Gln-tRNA(Gln) through the transamidation of misacylated Asp-tRNA(Asn) or Glu-tRNA(Gln) in organisms which lack either or both of asparaginyl-tRNA or glutaminyl-tRNA synthetases. The reaction takes place in the presence of glutamine and ATP through an activated phospho-Asp-tRNA(Asn) or phospho-Glu-tRNA(Gln).</text>
</comment>
<dbReference type="EC" id="6.3.5.-" evidence="11"/>
<keyword evidence="13" id="KW-0808">Transferase</keyword>
<dbReference type="InterPro" id="IPR003789">
    <property type="entry name" value="Asn/Gln_tRNA_amidoTrase-B-like"/>
</dbReference>
<evidence type="ECO:0000256" key="6">
    <source>
        <dbReference type="ARBA" id="ARBA00022840"/>
    </source>
</evidence>
<dbReference type="FunFam" id="1.10.10.410:FF:000001">
    <property type="entry name" value="Aspartyl/glutamyl-tRNA(Asn/Gln) amidotransferase subunit B"/>
    <property type="match status" value="1"/>
</dbReference>
<dbReference type="SUPFAM" id="SSF55931">
    <property type="entry name" value="Glutamine synthetase/guanido kinase"/>
    <property type="match status" value="1"/>
</dbReference>
<dbReference type="GO" id="GO:0005524">
    <property type="term" value="F:ATP binding"/>
    <property type="evidence" value="ECO:0007669"/>
    <property type="project" value="UniProtKB-KW"/>
</dbReference>
<dbReference type="InterPro" id="IPR023168">
    <property type="entry name" value="GatB_Yqey_C_2"/>
</dbReference>
<dbReference type="SMART" id="SM00845">
    <property type="entry name" value="GatB_Yqey"/>
    <property type="match status" value="1"/>
</dbReference>
<evidence type="ECO:0000256" key="4">
    <source>
        <dbReference type="ARBA" id="ARBA00022598"/>
    </source>
</evidence>
<evidence type="ECO:0000313" key="13">
    <source>
        <dbReference type="EMBL" id="QNO54223.1"/>
    </source>
</evidence>
<keyword evidence="5 11" id="KW-0547">Nucleotide-binding</keyword>
<dbReference type="InterPro" id="IPR004413">
    <property type="entry name" value="GatB"/>
</dbReference>
<accession>A0A7G9Z1T9</accession>
<dbReference type="InterPro" id="IPR017959">
    <property type="entry name" value="Asn/Gln-tRNA_amidoTrfase_suB/E"/>
</dbReference>
<comment type="similarity">
    <text evidence="1 11">Belongs to the GatB/GatE family. GatB subfamily.</text>
</comment>
<dbReference type="InterPro" id="IPR017958">
    <property type="entry name" value="Gln-tRNA_amidoTrfase_suB_CS"/>
</dbReference>
<dbReference type="HAMAP" id="MF_00121">
    <property type="entry name" value="GatB"/>
    <property type="match status" value="1"/>
</dbReference>
<feature type="domain" description="Asn/Gln amidotransferase" evidence="12">
    <location>
        <begin position="322"/>
        <end position="469"/>
    </location>
</feature>
<keyword evidence="7 11" id="KW-0648">Protein biosynthesis</keyword>
<dbReference type="EMBL" id="MT631573">
    <property type="protein sequence ID" value="QNO54223.1"/>
    <property type="molecule type" value="Genomic_DNA"/>
</dbReference>
<dbReference type="InterPro" id="IPR014746">
    <property type="entry name" value="Gln_synth/guanido_kin_cat_dom"/>
</dbReference>
<evidence type="ECO:0000256" key="7">
    <source>
        <dbReference type="ARBA" id="ARBA00022917"/>
    </source>
</evidence>
<dbReference type="PROSITE" id="PS01234">
    <property type="entry name" value="GATB"/>
    <property type="match status" value="1"/>
</dbReference>
<dbReference type="PANTHER" id="PTHR11659">
    <property type="entry name" value="GLUTAMYL-TRNA GLN AMIDOTRANSFERASE SUBUNIT B MITOCHONDRIAL AND PROKARYOTIC PET112-RELATED"/>
    <property type="match status" value="1"/>
</dbReference>
<comment type="catalytic activity">
    <reaction evidence="10 11">
        <text>L-glutamyl-tRNA(Gln) + L-glutamine + ATP + H2O = L-glutaminyl-tRNA(Gln) + L-glutamate + ADP + phosphate + H(+)</text>
        <dbReference type="Rhea" id="RHEA:17521"/>
        <dbReference type="Rhea" id="RHEA-COMP:9681"/>
        <dbReference type="Rhea" id="RHEA-COMP:9684"/>
        <dbReference type="ChEBI" id="CHEBI:15377"/>
        <dbReference type="ChEBI" id="CHEBI:15378"/>
        <dbReference type="ChEBI" id="CHEBI:29985"/>
        <dbReference type="ChEBI" id="CHEBI:30616"/>
        <dbReference type="ChEBI" id="CHEBI:43474"/>
        <dbReference type="ChEBI" id="CHEBI:58359"/>
        <dbReference type="ChEBI" id="CHEBI:78520"/>
        <dbReference type="ChEBI" id="CHEBI:78521"/>
        <dbReference type="ChEBI" id="CHEBI:456216"/>
    </reaction>
</comment>
<proteinExistence type="inferred from homology"/>
<name>A0A7G9Z1T9_9EURY</name>
<dbReference type="NCBIfam" id="TIGR00133">
    <property type="entry name" value="gatB"/>
    <property type="match status" value="1"/>
</dbReference>
<comment type="catalytic activity">
    <reaction evidence="9 11">
        <text>L-aspartyl-tRNA(Asn) + L-glutamine + ATP + H2O = L-asparaginyl-tRNA(Asn) + L-glutamate + ADP + phosphate + 2 H(+)</text>
        <dbReference type="Rhea" id="RHEA:14513"/>
        <dbReference type="Rhea" id="RHEA-COMP:9674"/>
        <dbReference type="Rhea" id="RHEA-COMP:9677"/>
        <dbReference type="ChEBI" id="CHEBI:15377"/>
        <dbReference type="ChEBI" id="CHEBI:15378"/>
        <dbReference type="ChEBI" id="CHEBI:29985"/>
        <dbReference type="ChEBI" id="CHEBI:30616"/>
        <dbReference type="ChEBI" id="CHEBI:43474"/>
        <dbReference type="ChEBI" id="CHEBI:58359"/>
        <dbReference type="ChEBI" id="CHEBI:78515"/>
        <dbReference type="ChEBI" id="CHEBI:78516"/>
        <dbReference type="ChEBI" id="CHEBI:456216"/>
    </reaction>
</comment>
<dbReference type="Gene3D" id="1.10.10.410">
    <property type="match status" value="1"/>
</dbReference>
<dbReference type="GO" id="GO:0050567">
    <property type="term" value="F:glutaminyl-tRNA synthase (glutamine-hydrolyzing) activity"/>
    <property type="evidence" value="ECO:0007669"/>
    <property type="project" value="UniProtKB-UniRule"/>
</dbReference>
<evidence type="ECO:0000256" key="1">
    <source>
        <dbReference type="ARBA" id="ARBA00005306"/>
    </source>
</evidence>
<dbReference type="NCBIfam" id="NF004014">
    <property type="entry name" value="PRK05477.1-4"/>
    <property type="match status" value="1"/>
</dbReference>
<dbReference type="InterPro" id="IPR042114">
    <property type="entry name" value="GatB_C_1"/>
</dbReference>
<organism evidence="13">
    <name type="scientific">Candidatus Methanophaga sp. ANME-1 ERB7</name>
    <dbReference type="NCBI Taxonomy" id="2759913"/>
    <lineage>
        <taxon>Archaea</taxon>
        <taxon>Methanobacteriati</taxon>
        <taxon>Methanobacteriota</taxon>
        <taxon>Stenosarchaea group</taxon>
        <taxon>Methanomicrobia</taxon>
        <taxon>Candidatus Methanophagales</taxon>
        <taxon>Candidatus Methanophagaceae</taxon>
        <taxon>Candidatus Methanophaga</taxon>
    </lineage>
</organism>
<dbReference type="PANTHER" id="PTHR11659:SF0">
    <property type="entry name" value="GLUTAMYL-TRNA(GLN) AMIDOTRANSFERASE SUBUNIT B, MITOCHONDRIAL"/>
    <property type="match status" value="1"/>
</dbReference>
<keyword evidence="4 11" id="KW-0436">Ligase</keyword>
<comment type="subunit">
    <text evidence="2 11">Heterotrimer of A, B and C subunits.</text>
</comment>
<evidence type="ECO:0000256" key="9">
    <source>
        <dbReference type="ARBA" id="ARBA00047380"/>
    </source>
</evidence>
<keyword evidence="6 11" id="KW-0067">ATP-binding</keyword>
<dbReference type="Pfam" id="PF02637">
    <property type="entry name" value="GatB_Yqey"/>
    <property type="match status" value="1"/>
</dbReference>
<evidence type="ECO:0000256" key="11">
    <source>
        <dbReference type="HAMAP-Rule" id="MF_00121"/>
    </source>
</evidence>
<protein>
    <recommendedName>
        <fullName evidence="3 11">Aspartyl/glutamyl-tRNA(Asn/Gln) amidotransferase subunit B</fullName>
        <shortName evidence="11">Asp/Glu-ADT subunit B</shortName>
        <ecNumber evidence="11">6.3.5.-</ecNumber>
    </recommendedName>
</protein>
<dbReference type="GO" id="GO:0070681">
    <property type="term" value="P:glutaminyl-tRNAGln biosynthesis via transamidation"/>
    <property type="evidence" value="ECO:0007669"/>
    <property type="project" value="TreeGrafter"/>
</dbReference>
<dbReference type="Pfam" id="PF02934">
    <property type="entry name" value="GatB_N"/>
    <property type="match status" value="1"/>
</dbReference>
<dbReference type="InterPro" id="IPR006075">
    <property type="entry name" value="Asn/Gln-tRNA_Trfase_suB/E_cat"/>
</dbReference>
<dbReference type="GO" id="GO:0016740">
    <property type="term" value="F:transferase activity"/>
    <property type="evidence" value="ECO:0007669"/>
    <property type="project" value="UniProtKB-KW"/>
</dbReference>
<dbReference type="Gene3D" id="1.10.150.380">
    <property type="entry name" value="GatB domain, N-terminal subdomain"/>
    <property type="match status" value="1"/>
</dbReference>
<evidence type="ECO:0000256" key="3">
    <source>
        <dbReference type="ARBA" id="ARBA00016923"/>
    </source>
</evidence>
<evidence type="ECO:0000256" key="10">
    <source>
        <dbReference type="ARBA" id="ARBA00047913"/>
    </source>
</evidence>
<evidence type="ECO:0000256" key="2">
    <source>
        <dbReference type="ARBA" id="ARBA00011123"/>
    </source>
</evidence>
<dbReference type="GO" id="GO:0006412">
    <property type="term" value="P:translation"/>
    <property type="evidence" value="ECO:0007669"/>
    <property type="project" value="UniProtKB-UniRule"/>
</dbReference>
<evidence type="ECO:0000256" key="8">
    <source>
        <dbReference type="ARBA" id="ARBA00024799"/>
    </source>
</evidence>
<evidence type="ECO:0000259" key="12">
    <source>
        <dbReference type="SMART" id="SM00845"/>
    </source>
</evidence>
<sequence>MDVKIGLECHAQLLTRSKLFCSCSTDYHNAEPNTYVCATCLGLPGALPVVNKRAIRYAIKIALALGCEVQEEIIFYRKNYYYPDLPKGFQITQYDFPIAFNGLVRIESNGGKEREIRITRVHMEEDPGRLAYKGTIDTAKYSLVDYNRSGMPLVEIVTEPDLKSPKEARIFLGKLRSILEYLDVYDGDLEGAMRVDANISIEGGNRAEVKNISSYKGVERALLFEITRQKNLLRRGLNVQLETRHYDEVRGITLSMRTKEFEHDYRYFPEPDLVPICISDSVEAVKQEIPELPDEKRKRFLAQYSITPEHASSLIYDPHIAVYYEAVASKIDPRLSATWIADVLKGELNYRSISMREASRRISHDEFVTILRYLEQGVITERGATAIIRAMLDKGGKPEEIIKIKGLASMGSEETEKIIYSVLKDNKGVIEDYKAGKKEALNFLVGQVMKQTRGRADPKEVSRMLRDKIESGF</sequence>